<gene>
    <name evidence="3" type="ORF">PCOR1329_LOCUS51399</name>
</gene>
<dbReference type="EMBL" id="CAUYUJ010016234">
    <property type="protein sequence ID" value="CAK0863197.1"/>
    <property type="molecule type" value="Genomic_DNA"/>
</dbReference>
<evidence type="ECO:0000313" key="4">
    <source>
        <dbReference type="Proteomes" id="UP001189429"/>
    </source>
</evidence>
<keyword evidence="4" id="KW-1185">Reference proteome</keyword>
<organism evidence="3 4">
    <name type="scientific">Prorocentrum cordatum</name>
    <dbReference type="NCBI Taxonomy" id="2364126"/>
    <lineage>
        <taxon>Eukaryota</taxon>
        <taxon>Sar</taxon>
        <taxon>Alveolata</taxon>
        <taxon>Dinophyceae</taxon>
        <taxon>Prorocentrales</taxon>
        <taxon>Prorocentraceae</taxon>
        <taxon>Prorocentrum</taxon>
    </lineage>
</organism>
<evidence type="ECO:0000256" key="1">
    <source>
        <dbReference type="SAM" id="MobiDB-lite"/>
    </source>
</evidence>
<protein>
    <submittedName>
        <fullName evidence="3">Uncharacterized protein</fullName>
    </submittedName>
</protein>
<proteinExistence type="predicted"/>
<keyword evidence="2" id="KW-0472">Membrane</keyword>
<sequence length="104" mass="10874">MSSISQASEWVDVGSATNSTNAPEQSSDISIDTFQSVSVPCVLNLIILLSQLVVYGCLISFRRVSLGGFLLLCCTTPCGVARAGGLRRPGGECEKSTTQTSTGQ</sequence>
<dbReference type="Proteomes" id="UP001189429">
    <property type="component" value="Unassembled WGS sequence"/>
</dbReference>
<evidence type="ECO:0000313" key="3">
    <source>
        <dbReference type="EMBL" id="CAK0863197.1"/>
    </source>
</evidence>
<accession>A0ABN9UT21</accession>
<comment type="caution">
    <text evidence="3">The sequence shown here is derived from an EMBL/GenBank/DDBJ whole genome shotgun (WGS) entry which is preliminary data.</text>
</comment>
<feature type="region of interest" description="Disordered" evidence="1">
    <location>
        <begin position="84"/>
        <end position="104"/>
    </location>
</feature>
<name>A0ABN9UT21_9DINO</name>
<keyword evidence="2" id="KW-0812">Transmembrane</keyword>
<keyword evidence="2" id="KW-1133">Transmembrane helix</keyword>
<evidence type="ECO:0000256" key="2">
    <source>
        <dbReference type="SAM" id="Phobius"/>
    </source>
</evidence>
<feature type="transmembrane region" description="Helical" evidence="2">
    <location>
        <begin position="42"/>
        <end position="61"/>
    </location>
</feature>
<reference evidence="3" key="1">
    <citation type="submission" date="2023-10" db="EMBL/GenBank/DDBJ databases">
        <authorList>
            <person name="Chen Y."/>
            <person name="Shah S."/>
            <person name="Dougan E. K."/>
            <person name="Thang M."/>
            <person name="Chan C."/>
        </authorList>
    </citation>
    <scope>NUCLEOTIDE SEQUENCE [LARGE SCALE GENOMIC DNA]</scope>
</reference>